<proteinExistence type="predicted"/>
<name>A0A3B0V5I7_9ZZZZ</name>
<protein>
    <recommendedName>
        <fullName evidence="1">DUF5678 domain-containing protein</fullName>
    </recommendedName>
</protein>
<dbReference type="AlphaFoldDB" id="A0A3B0V5I7"/>
<evidence type="ECO:0000259" key="1">
    <source>
        <dbReference type="Pfam" id="PF18929"/>
    </source>
</evidence>
<accession>A0A3B0V5I7</accession>
<organism evidence="2">
    <name type="scientific">hydrothermal vent metagenome</name>
    <dbReference type="NCBI Taxonomy" id="652676"/>
    <lineage>
        <taxon>unclassified sequences</taxon>
        <taxon>metagenomes</taxon>
        <taxon>ecological metagenomes</taxon>
    </lineage>
</organism>
<dbReference type="EMBL" id="UOEU01000427">
    <property type="protein sequence ID" value="VAW33177.1"/>
    <property type="molecule type" value="Genomic_DNA"/>
</dbReference>
<gene>
    <name evidence="2" type="ORF">MNBD_CHLOROFLEXI01-5385</name>
</gene>
<evidence type="ECO:0000313" key="2">
    <source>
        <dbReference type="EMBL" id="VAW33177.1"/>
    </source>
</evidence>
<sequence length="129" mass="15061">MNSGMSVIIPHQLYKRVEYVAQKQRRDVNDVAKEMLEQGLLPLEGLPSQAEKEREKDAFRQLHTALLEQYMGEYVAIYNGELVDHDVNQTALVARIDKKYLDLFVLIRPVKQEPEIVYEHRSIHWAQGE</sequence>
<feature type="domain" description="DUF5678" evidence="1">
    <location>
        <begin position="66"/>
        <end position="102"/>
    </location>
</feature>
<reference evidence="2" key="1">
    <citation type="submission" date="2018-06" db="EMBL/GenBank/DDBJ databases">
        <authorList>
            <person name="Zhirakovskaya E."/>
        </authorList>
    </citation>
    <scope>NUCLEOTIDE SEQUENCE</scope>
</reference>
<dbReference type="Pfam" id="PF18929">
    <property type="entry name" value="DUF5678"/>
    <property type="match status" value="1"/>
</dbReference>
<dbReference type="InterPro" id="IPR043734">
    <property type="entry name" value="DUF5678"/>
</dbReference>